<reference evidence="3" key="1">
    <citation type="submission" date="2023-01" db="EMBL/GenBank/DDBJ databases">
        <title>Key to firefly adult light organ development and bioluminescence: homeobox transcription factors regulate luciferase expression and transportation to peroxisome.</title>
        <authorList>
            <person name="Fu X."/>
        </authorList>
    </citation>
    <scope>NUCLEOTIDE SEQUENCE [LARGE SCALE GENOMIC DNA]</scope>
</reference>
<proteinExistence type="predicted"/>
<keyword evidence="1" id="KW-0732">Signal</keyword>
<dbReference type="InterPro" id="IPR010562">
    <property type="entry name" value="Haemolymph_juvenile_hormone-bd"/>
</dbReference>
<protein>
    <recommendedName>
        <fullName evidence="4">Juvenile hormone binding protein</fullName>
    </recommendedName>
</protein>
<dbReference type="SMART" id="SM00700">
    <property type="entry name" value="JHBP"/>
    <property type="match status" value="1"/>
</dbReference>
<accession>A0AAN7S7R6</accession>
<dbReference type="GO" id="GO:0005615">
    <property type="term" value="C:extracellular space"/>
    <property type="evidence" value="ECO:0007669"/>
    <property type="project" value="TreeGrafter"/>
</dbReference>
<dbReference type="Gene3D" id="3.15.10.30">
    <property type="entry name" value="Haemolymph juvenile hormone binding protein"/>
    <property type="match status" value="1"/>
</dbReference>
<dbReference type="Proteomes" id="UP001353858">
    <property type="component" value="Unassembled WGS sequence"/>
</dbReference>
<sequence length="249" mass="28391">MKAITLVLFFIINVIVLESKVLPEYLSKPCTKLTKHYQDCWLKVLREWGPHLLKGIKEINFPKLSPLHIPLFMVNRSLNDYVTVNAVLKDFKASGYDTTSLKSFQLDPHNYIGSLHLHISQLLASMEYDVSGNIFTLNIENAGYFKGIATDIELLFDFKLKPVDKLGIKYFEFDYFYGNSTIGNGVIKLMSKNNEFQPVADLITNVFNENPKRLIDAVQPIYAESVGYFYGGLAEEVLRRVPANEIVPE</sequence>
<keyword evidence="3" id="KW-1185">Reference proteome</keyword>
<dbReference type="AlphaFoldDB" id="A0AAN7S7R6"/>
<name>A0AAN7S7R6_9COLE</name>
<evidence type="ECO:0008006" key="4">
    <source>
        <dbReference type="Google" id="ProtNLM"/>
    </source>
</evidence>
<organism evidence="2 3">
    <name type="scientific">Aquatica leii</name>
    <dbReference type="NCBI Taxonomy" id="1421715"/>
    <lineage>
        <taxon>Eukaryota</taxon>
        <taxon>Metazoa</taxon>
        <taxon>Ecdysozoa</taxon>
        <taxon>Arthropoda</taxon>
        <taxon>Hexapoda</taxon>
        <taxon>Insecta</taxon>
        <taxon>Pterygota</taxon>
        <taxon>Neoptera</taxon>
        <taxon>Endopterygota</taxon>
        <taxon>Coleoptera</taxon>
        <taxon>Polyphaga</taxon>
        <taxon>Elateriformia</taxon>
        <taxon>Elateroidea</taxon>
        <taxon>Lampyridae</taxon>
        <taxon>Luciolinae</taxon>
        <taxon>Aquatica</taxon>
    </lineage>
</organism>
<evidence type="ECO:0000313" key="3">
    <source>
        <dbReference type="Proteomes" id="UP001353858"/>
    </source>
</evidence>
<dbReference type="EMBL" id="JARPUR010000005">
    <property type="protein sequence ID" value="KAK4875971.1"/>
    <property type="molecule type" value="Genomic_DNA"/>
</dbReference>
<evidence type="ECO:0000256" key="1">
    <source>
        <dbReference type="SAM" id="SignalP"/>
    </source>
</evidence>
<gene>
    <name evidence="2" type="ORF">RN001_012393</name>
</gene>
<dbReference type="PANTHER" id="PTHR11008:SF14">
    <property type="entry name" value="CIRCADIAN CLOCK-CONTROLLED PROTEIN-LIKE PROTEIN"/>
    <property type="match status" value="1"/>
</dbReference>
<dbReference type="InterPro" id="IPR038606">
    <property type="entry name" value="To_sf"/>
</dbReference>
<feature type="signal peptide" evidence="1">
    <location>
        <begin position="1"/>
        <end position="19"/>
    </location>
</feature>
<dbReference type="Pfam" id="PF06585">
    <property type="entry name" value="JHBP"/>
    <property type="match status" value="1"/>
</dbReference>
<evidence type="ECO:0000313" key="2">
    <source>
        <dbReference type="EMBL" id="KAK4875971.1"/>
    </source>
</evidence>
<comment type="caution">
    <text evidence="2">The sequence shown here is derived from an EMBL/GenBank/DDBJ whole genome shotgun (WGS) entry which is preliminary data.</text>
</comment>
<feature type="chain" id="PRO_5042960905" description="Juvenile hormone binding protein" evidence="1">
    <location>
        <begin position="20"/>
        <end position="249"/>
    </location>
</feature>
<dbReference type="PANTHER" id="PTHR11008">
    <property type="entry name" value="PROTEIN TAKEOUT-LIKE PROTEIN"/>
    <property type="match status" value="1"/>
</dbReference>